<gene>
    <name evidence="1" type="ORF">ACOLOM_LOCUS7611</name>
</gene>
<organism evidence="1 2">
    <name type="scientific">Acaulospora colombiana</name>
    <dbReference type="NCBI Taxonomy" id="27376"/>
    <lineage>
        <taxon>Eukaryota</taxon>
        <taxon>Fungi</taxon>
        <taxon>Fungi incertae sedis</taxon>
        <taxon>Mucoromycota</taxon>
        <taxon>Glomeromycotina</taxon>
        <taxon>Glomeromycetes</taxon>
        <taxon>Diversisporales</taxon>
        <taxon>Acaulosporaceae</taxon>
        <taxon>Acaulospora</taxon>
    </lineage>
</organism>
<evidence type="ECO:0000313" key="2">
    <source>
        <dbReference type="Proteomes" id="UP000789525"/>
    </source>
</evidence>
<accession>A0ACA9N3R0</accession>
<dbReference type="EMBL" id="CAJVPT010017991">
    <property type="protein sequence ID" value="CAG8630338.1"/>
    <property type="molecule type" value="Genomic_DNA"/>
</dbReference>
<feature type="non-terminal residue" evidence="1">
    <location>
        <position position="154"/>
    </location>
</feature>
<sequence>MSSPKHSKRLSLPVMPSGALRLKTTSIPPKTPLEALQGQDPSKPTTIKELESKASRDSRRFEWDLLIVGTALKLLLFPAYRSTDFEVHRNWMAITHSLPVSKWYFEYLLSIPASFIDSKMVELDNLNYDSWSVIVYQRSTVIVSELVMALALRA</sequence>
<evidence type="ECO:0000313" key="1">
    <source>
        <dbReference type="EMBL" id="CAG8630338.1"/>
    </source>
</evidence>
<comment type="caution">
    <text evidence="1">The sequence shown here is derived from an EMBL/GenBank/DDBJ whole genome shotgun (WGS) entry which is preliminary data.</text>
</comment>
<protein>
    <submittedName>
        <fullName evidence="1">1089_t:CDS:1</fullName>
    </submittedName>
</protein>
<proteinExistence type="predicted"/>
<keyword evidence="2" id="KW-1185">Reference proteome</keyword>
<dbReference type="Proteomes" id="UP000789525">
    <property type="component" value="Unassembled WGS sequence"/>
</dbReference>
<reference evidence="1" key="1">
    <citation type="submission" date="2021-06" db="EMBL/GenBank/DDBJ databases">
        <authorList>
            <person name="Kallberg Y."/>
            <person name="Tangrot J."/>
            <person name="Rosling A."/>
        </authorList>
    </citation>
    <scope>NUCLEOTIDE SEQUENCE</scope>
    <source>
        <strain evidence="1">CL356</strain>
    </source>
</reference>
<name>A0ACA9N3R0_9GLOM</name>